<proteinExistence type="predicted"/>
<feature type="signal peptide" evidence="1">
    <location>
        <begin position="1"/>
        <end position="26"/>
    </location>
</feature>
<accession>A0A2S9GWC8</accession>
<gene>
    <name evidence="2" type="ORF">S2091_3170</name>
</gene>
<comment type="caution">
    <text evidence="2">The sequence shown here is derived from an EMBL/GenBank/DDBJ whole genome shotgun (WGS) entry which is preliminary data.</text>
</comment>
<dbReference type="Proteomes" id="UP000237839">
    <property type="component" value="Unassembled WGS sequence"/>
</dbReference>
<keyword evidence="2" id="KW-0449">Lipoprotein</keyword>
<dbReference type="AlphaFoldDB" id="A0A2S9GWC8"/>
<dbReference type="RefSeq" id="WP_105532922.1">
    <property type="nucleotide sequence ID" value="NZ_PUGF01000016.1"/>
</dbReference>
<keyword evidence="3" id="KW-1185">Reference proteome</keyword>
<evidence type="ECO:0000313" key="3">
    <source>
        <dbReference type="Proteomes" id="UP000237839"/>
    </source>
</evidence>
<evidence type="ECO:0000256" key="1">
    <source>
        <dbReference type="SAM" id="SignalP"/>
    </source>
</evidence>
<sequence>MKKVLLLISVLSIAALTGCAVTPNSANVYQSRQTMGEQSVRMGVVESIRNVMIDHGQSGVGTLGGAALGGIAAGSSIGQGNGAVAAGIAGAIVGGLVGQHVEQNMNTKPGLEITVKLDNGNLTAIVQDADEQFNVGDRVRLLSGGRTTRVTH</sequence>
<protein>
    <submittedName>
        <fullName evidence="2">Outer membrane lipoprotein</fullName>
    </submittedName>
</protein>
<dbReference type="OrthoDB" id="5298161at2"/>
<feature type="chain" id="PRO_5015733928" evidence="1">
    <location>
        <begin position="27"/>
        <end position="152"/>
    </location>
</feature>
<dbReference type="PROSITE" id="PS51257">
    <property type="entry name" value="PROKAR_LIPOPROTEIN"/>
    <property type="match status" value="1"/>
</dbReference>
<reference evidence="2 3" key="1">
    <citation type="submission" date="2018-02" db="EMBL/GenBank/DDBJ databases">
        <title>Solimicrobium silvestre gen. nov., sp. nov., isolated from alpine forest soil.</title>
        <authorList>
            <person name="Margesin R."/>
            <person name="Albuquerque L."/>
            <person name="Zhang D.-C."/>
            <person name="Froufe H.J.C."/>
            <person name="Severino R."/>
            <person name="Roxo I."/>
            <person name="Egas C."/>
            <person name="Da Costa M.S."/>
        </authorList>
    </citation>
    <scope>NUCLEOTIDE SEQUENCE [LARGE SCALE GENOMIC DNA]</scope>
    <source>
        <strain evidence="2 3">S20-91</strain>
    </source>
</reference>
<name>A0A2S9GWC8_9BURK</name>
<keyword evidence="1" id="KW-0732">Signal</keyword>
<evidence type="ECO:0000313" key="2">
    <source>
        <dbReference type="EMBL" id="PRC92035.1"/>
    </source>
</evidence>
<organism evidence="2 3">
    <name type="scientific">Solimicrobium silvestre</name>
    <dbReference type="NCBI Taxonomy" id="2099400"/>
    <lineage>
        <taxon>Bacteria</taxon>
        <taxon>Pseudomonadati</taxon>
        <taxon>Pseudomonadota</taxon>
        <taxon>Betaproteobacteria</taxon>
        <taxon>Burkholderiales</taxon>
        <taxon>Oxalobacteraceae</taxon>
        <taxon>Solimicrobium</taxon>
    </lineage>
</organism>
<dbReference type="EMBL" id="PUGF01000016">
    <property type="protein sequence ID" value="PRC92035.1"/>
    <property type="molecule type" value="Genomic_DNA"/>
</dbReference>